<dbReference type="HOGENOM" id="CLU_1957462_0_0_0"/>
<gene>
    <name evidence="1" type="ORF">PC_RS01415</name>
</gene>
<accession>Q6MEI2</accession>
<dbReference type="Proteomes" id="UP000000529">
    <property type="component" value="Chromosome"/>
</dbReference>
<organism evidence="1 2">
    <name type="scientific">Protochlamydia amoebophila (strain UWE25)</name>
    <dbReference type="NCBI Taxonomy" id="264201"/>
    <lineage>
        <taxon>Bacteria</taxon>
        <taxon>Pseudomonadati</taxon>
        <taxon>Chlamydiota</taxon>
        <taxon>Chlamydiia</taxon>
        <taxon>Parachlamydiales</taxon>
        <taxon>Parachlamydiaceae</taxon>
        <taxon>Candidatus Protochlamydia</taxon>
    </lineage>
</organism>
<evidence type="ECO:0000313" key="2">
    <source>
        <dbReference type="Proteomes" id="UP000000529"/>
    </source>
</evidence>
<proteinExistence type="predicted"/>
<dbReference type="RefSeq" id="WP_011174843.1">
    <property type="nucleotide sequence ID" value="NC_005861.2"/>
</dbReference>
<keyword evidence="2" id="KW-1185">Reference proteome</keyword>
<evidence type="ECO:0000313" key="1">
    <source>
        <dbReference type="EMBL" id="CAF23017.1"/>
    </source>
</evidence>
<protein>
    <submittedName>
        <fullName evidence="1">Uncharacterized protein</fullName>
    </submittedName>
</protein>
<dbReference type="EMBL" id="BX908798">
    <property type="protein sequence ID" value="CAF23017.1"/>
    <property type="molecule type" value="Genomic_DNA"/>
</dbReference>
<dbReference type="KEGG" id="pcu:PC_RS01415"/>
<name>Q6MEI2_PARUW</name>
<reference evidence="1 2" key="1">
    <citation type="journal article" date="2004" name="Science">
        <title>Illuminating the evolutionary history of chlamydiae.</title>
        <authorList>
            <person name="Horn M."/>
            <person name="Collingro A."/>
            <person name="Schmitz-Esser S."/>
            <person name="Beier C.L."/>
            <person name="Purkhold U."/>
            <person name="Fartmann B."/>
            <person name="Brandt P."/>
            <person name="Nyakatura G.J."/>
            <person name="Droege M."/>
            <person name="Frishman D."/>
            <person name="Rattei T."/>
            <person name="Mewes H."/>
            <person name="Wagner M."/>
        </authorList>
    </citation>
    <scope>NUCLEOTIDE SEQUENCE [LARGE SCALE GENOMIC DNA]</scope>
    <source>
        <strain evidence="1 2">UWE25</strain>
    </source>
</reference>
<dbReference type="AlphaFoldDB" id="Q6MEI2"/>
<sequence>MNNINPYSSNTIPPDSLSPQLSNLIVFKRPRLNQEIAQEKLLLLKLVTISQPIFEICRANQEIAQEKPFWLKIIAIAQPIFKILFQIFEFINRCVCFLAKGLISMKTKLTGIDLHIHLFTVVNVQQPCCLHMINRYSENALSV</sequence>